<evidence type="ECO:0000256" key="2">
    <source>
        <dbReference type="ARBA" id="ARBA00022475"/>
    </source>
</evidence>
<name>A0AAE3U8K2_9BACT</name>
<sequence>MRIKIILYTLYIFWILAGIFLLGVIYFLWFNEYQNVCIVICNYLGKSHKLAEFQQTYLTIERFRLIRYGSVAGLIGYLFLSYLFVQKLPIWIAFLLDTITFVSKCARSKWNLFSTTHKWIAITVITLLSLFKLYQIITIPISYDEAWTYLNFSSKPIFVTLTYYPAPNNHILFTLLTDIFSHLPIPTQIALRLPNWFVLLLTGWVSLLILRDWFSSSTALVGMCLFMISYPVQLYSLQARGYLLYILLGMLAFYLTYKIITRSDIRQYQVPFIVVCVLGFYVMPSFLYVAFSCSVSILFFLLQDQTWKKWKTLFVSFLWIVILTVCLYLPVFLVSGVKSVYDNPYVKRYVFTEALTKLIPHLQATANWLVGYFSNYSYLLLIVIVMGLVVYSISRKFQPLTIISLIFLVCPAVIIMFHKAIPFERTWSYCIFPVIIGLLVLTELLVTRATSTVASWTKAGIGSLAIIYCIWNFASTYPNIYSSDFYARQIAGKSLAKNYRSFYIDNDYFEVLLYYYYTTNHQPYTVDNAQVGQQRDSQKKYDCLILSHSEFPVDKLQYEIMDYGYPLQKVVFRK</sequence>
<feature type="transmembrane region" description="Helical" evidence="8">
    <location>
        <begin position="6"/>
        <end position="29"/>
    </location>
</feature>
<feature type="transmembrane region" description="Helical" evidence="8">
    <location>
        <begin position="213"/>
        <end position="230"/>
    </location>
</feature>
<keyword evidence="6 8" id="KW-1133">Transmembrane helix</keyword>
<evidence type="ECO:0000256" key="3">
    <source>
        <dbReference type="ARBA" id="ARBA00022676"/>
    </source>
</evidence>
<evidence type="ECO:0000313" key="9">
    <source>
        <dbReference type="EMBL" id="MDJ1483526.1"/>
    </source>
</evidence>
<dbReference type="AlphaFoldDB" id="A0AAE3U8K2"/>
<gene>
    <name evidence="9" type="ORF">QNI16_23715</name>
</gene>
<feature type="transmembrane region" description="Helical" evidence="8">
    <location>
        <begin position="313"/>
        <end position="334"/>
    </location>
</feature>
<dbReference type="PANTHER" id="PTHR33908">
    <property type="entry name" value="MANNOSYLTRANSFERASE YKCB-RELATED"/>
    <property type="match status" value="1"/>
</dbReference>
<evidence type="ECO:0000256" key="4">
    <source>
        <dbReference type="ARBA" id="ARBA00022679"/>
    </source>
</evidence>
<dbReference type="Proteomes" id="UP001241110">
    <property type="component" value="Unassembled WGS sequence"/>
</dbReference>
<feature type="transmembrane region" description="Helical" evidence="8">
    <location>
        <begin position="400"/>
        <end position="420"/>
    </location>
</feature>
<keyword evidence="2" id="KW-1003">Cell membrane</keyword>
<evidence type="ECO:0000256" key="1">
    <source>
        <dbReference type="ARBA" id="ARBA00004651"/>
    </source>
</evidence>
<feature type="transmembrane region" description="Helical" evidence="8">
    <location>
        <begin position="426"/>
        <end position="446"/>
    </location>
</feature>
<dbReference type="PANTHER" id="PTHR33908:SF11">
    <property type="entry name" value="MEMBRANE PROTEIN"/>
    <property type="match status" value="1"/>
</dbReference>
<proteinExistence type="predicted"/>
<dbReference type="GO" id="GO:0009103">
    <property type="term" value="P:lipopolysaccharide biosynthetic process"/>
    <property type="evidence" value="ECO:0007669"/>
    <property type="project" value="UniProtKB-ARBA"/>
</dbReference>
<keyword evidence="7 8" id="KW-0472">Membrane</keyword>
<evidence type="ECO:0000313" key="10">
    <source>
        <dbReference type="Proteomes" id="UP001241110"/>
    </source>
</evidence>
<feature type="transmembrane region" description="Helical" evidence="8">
    <location>
        <begin position="65"/>
        <end position="84"/>
    </location>
</feature>
<keyword evidence="5 8" id="KW-0812">Transmembrane</keyword>
<evidence type="ECO:0000256" key="7">
    <source>
        <dbReference type="ARBA" id="ARBA00023136"/>
    </source>
</evidence>
<reference evidence="9" key="1">
    <citation type="submission" date="2023-05" db="EMBL/GenBank/DDBJ databases">
        <authorList>
            <person name="Zhang X."/>
        </authorList>
    </citation>
    <scope>NUCLEOTIDE SEQUENCE</scope>
    <source>
        <strain evidence="9">YF14B1</strain>
    </source>
</reference>
<evidence type="ECO:0000256" key="6">
    <source>
        <dbReference type="ARBA" id="ARBA00022989"/>
    </source>
</evidence>
<comment type="subcellular location">
    <subcellularLocation>
        <location evidence="1">Cell membrane</location>
        <topology evidence="1">Multi-pass membrane protein</topology>
    </subcellularLocation>
</comment>
<evidence type="ECO:0000256" key="8">
    <source>
        <dbReference type="SAM" id="Phobius"/>
    </source>
</evidence>
<feature type="transmembrane region" description="Helical" evidence="8">
    <location>
        <begin position="189"/>
        <end position="207"/>
    </location>
</feature>
<feature type="transmembrane region" description="Helical" evidence="8">
    <location>
        <begin position="119"/>
        <end position="137"/>
    </location>
</feature>
<accession>A0AAE3U8K2</accession>
<feature type="transmembrane region" description="Helical" evidence="8">
    <location>
        <begin position="453"/>
        <end position="474"/>
    </location>
</feature>
<comment type="caution">
    <text evidence="9">The sequence shown here is derived from an EMBL/GenBank/DDBJ whole genome shotgun (WGS) entry which is preliminary data.</text>
</comment>
<feature type="transmembrane region" description="Helical" evidence="8">
    <location>
        <begin position="242"/>
        <end position="260"/>
    </location>
</feature>
<feature type="transmembrane region" description="Helical" evidence="8">
    <location>
        <begin position="376"/>
        <end position="393"/>
    </location>
</feature>
<dbReference type="EC" id="2.4.-.-" evidence="9"/>
<dbReference type="EMBL" id="JASJOS010000011">
    <property type="protein sequence ID" value="MDJ1483526.1"/>
    <property type="molecule type" value="Genomic_DNA"/>
</dbReference>
<dbReference type="InterPro" id="IPR050297">
    <property type="entry name" value="LipidA_mod_glycosyltrf_83"/>
</dbReference>
<protein>
    <submittedName>
        <fullName evidence="9">Glycosyltransferase family 39 protein</fullName>
        <ecNumber evidence="9">2.4.-.-</ecNumber>
    </submittedName>
</protein>
<dbReference type="GO" id="GO:0016763">
    <property type="term" value="F:pentosyltransferase activity"/>
    <property type="evidence" value="ECO:0007669"/>
    <property type="project" value="TreeGrafter"/>
</dbReference>
<keyword evidence="3 9" id="KW-0328">Glycosyltransferase</keyword>
<dbReference type="GO" id="GO:0005886">
    <property type="term" value="C:plasma membrane"/>
    <property type="evidence" value="ECO:0007669"/>
    <property type="project" value="UniProtKB-SubCell"/>
</dbReference>
<feature type="transmembrane region" description="Helical" evidence="8">
    <location>
        <begin position="272"/>
        <end position="301"/>
    </location>
</feature>
<organism evidence="9 10">
    <name type="scientific">Xanthocytophaga flava</name>
    <dbReference type="NCBI Taxonomy" id="3048013"/>
    <lineage>
        <taxon>Bacteria</taxon>
        <taxon>Pseudomonadati</taxon>
        <taxon>Bacteroidota</taxon>
        <taxon>Cytophagia</taxon>
        <taxon>Cytophagales</taxon>
        <taxon>Rhodocytophagaceae</taxon>
        <taxon>Xanthocytophaga</taxon>
    </lineage>
</organism>
<keyword evidence="4 9" id="KW-0808">Transferase</keyword>
<dbReference type="RefSeq" id="WP_313983500.1">
    <property type="nucleotide sequence ID" value="NZ_JASJOS010000011.1"/>
</dbReference>
<evidence type="ECO:0000256" key="5">
    <source>
        <dbReference type="ARBA" id="ARBA00022692"/>
    </source>
</evidence>